<evidence type="ECO:0000256" key="3">
    <source>
        <dbReference type="ARBA" id="ARBA00023136"/>
    </source>
</evidence>
<dbReference type="InterPro" id="IPR006059">
    <property type="entry name" value="SBP"/>
</dbReference>
<dbReference type="Pfam" id="PF13416">
    <property type="entry name" value="SBP_bac_8"/>
    <property type="match status" value="1"/>
</dbReference>
<keyword evidence="4" id="KW-0564">Palmitate</keyword>
<proteinExistence type="predicted"/>
<dbReference type="SUPFAM" id="SSF53850">
    <property type="entry name" value="Periplasmic binding protein-like II"/>
    <property type="match status" value="1"/>
</dbReference>
<dbReference type="Proteomes" id="UP000006867">
    <property type="component" value="Chromosome"/>
</dbReference>
<dbReference type="PROSITE" id="PS51257">
    <property type="entry name" value="PROKAR_LIPOPROTEIN"/>
    <property type="match status" value="1"/>
</dbReference>
<keyword evidence="1" id="KW-1003">Cell membrane</keyword>
<dbReference type="Gene3D" id="3.40.190.10">
    <property type="entry name" value="Periplasmic binding protein-like II"/>
    <property type="match status" value="2"/>
</dbReference>
<dbReference type="InterPro" id="IPR050490">
    <property type="entry name" value="Bact_solute-bd_prot1"/>
</dbReference>
<evidence type="ECO:0000256" key="2">
    <source>
        <dbReference type="ARBA" id="ARBA00022729"/>
    </source>
</evidence>
<reference evidence="7 8" key="1">
    <citation type="journal article" date="2011" name="Front. Microbiol.">
        <title>Genomic signatures of strain selection and enhancement in Bacillus atrophaeus var. globigii, a historical biowarfare simulant.</title>
        <authorList>
            <person name="Gibbons H.S."/>
            <person name="Broomall S.M."/>
            <person name="McNew L.A."/>
            <person name="Daligault H."/>
            <person name="Chapman C."/>
            <person name="Bruce D."/>
            <person name="Karavis M."/>
            <person name="Krepps M."/>
            <person name="McGregor P.A."/>
            <person name="Hong C."/>
            <person name="Park K.H."/>
            <person name="Akmal A."/>
            <person name="Feldman A."/>
            <person name="Lin J.S."/>
            <person name="Chang W.E."/>
            <person name="Higgs B.W."/>
            <person name="Demirev P."/>
            <person name="Lindquist J."/>
            <person name="Liem A."/>
            <person name="Fochler E."/>
            <person name="Read T.D."/>
            <person name="Tapia R."/>
            <person name="Johnson S."/>
            <person name="Bishop-Lilly K.A."/>
            <person name="Detter C."/>
            <person name="Han C."/>
            <person name="Sozhamannan S."/>
            <person name="Rosenzweig C.N."/>
            <person name="Skowronski E.W."/>
        </authorList>
    </citation>
    <scope>NUCLEOTIDE SEQUENCE [LARGE SCALE GENOMIC DNA]</scope>
    <source>
        <strain evidence="7 8">1942</strain>
    </source>
</reference>
<evidence type="ECO:0000256" key="4">
    <source>
        <dbReference type="ARBA" id="ARBA00023139"/>
    </source>
</evidence>
<keyword evidence="2 6" id="KW-0732">Signal</keyword>
<name>A0ABM5LZZ0_BACA1</name>
<evidence type="ECO:0000313" key="8">
    <source>
        <dbReference type="Proteomes" id="UP000006867"/>
    </source>
</evidence>
<evidence type="ECO:0000256" key="5">
    <source>
        <dbReference type="ARBA" id="ARBA00023288"/>
    </source>
</evidence>
<evidence type="ECO:0000256" key="6">
    <source>
        <dbReference type="SAM" id="SignalP"/>
    </source>
</evidence>
<protein>
    <submittedName>
        <fullName evidence="7">ABC transporter binding lipoprotein</fullName>
    </submittedName>
</protein>
<keyword evidence="8" id="KW-1185">Reference proteome</keyword>
<dbReference type="RefSeq" id="WP_003324997.1">
    <property type="nucleotide sequence ID" value="NC_014639.1"/>
</dbReference>
<dbReference type="PANTHER" id="PTHR43649">
    <property type="entry name" value="ARABINOSE-BINDING PROTEIN-RELATED"/>
    <property type="match status" value="1"/>
</dbReference>
<evidence type="ECO:0000313" key="7">
    <source>
        <dbReference type="EMBL" id="ADP33501.1"/>
    </source>
</evidence>
<evidence type="ECO:0000256" key="1">
    <source>
        <dbReference type="ARBA" id="ARBA00022475"/>
    </source>
</evidence>
<dbReference type="EMBL" id="CP002207">
    <property type="protein sequence ID" value="ADP33501.1"/>
    <property type="molecule type" value="Genomic_DNA"/>
</dbReference>
<gene>
    <name evidence="7" type="ordered locus">BATR1942_12870</name>
</gene>
<accession>A0ABM5LZZ0</accession>
<sequence length="497" mass="56220">MGKTFRMLMIVLILGISGALAGCKGTEKTSAESKTDLDSKAKLSWMAILYHQQPPKDRAIKEIEKLTNTELDITWVPDAVKEDRLNAALAAGNLPQIVSIQDIKNSSVMNAFRSGMFWEIGDYIKDYPNLRKMNKLINKNVSVDGKLYGIYRERPLSRQGVVIRKDWLENLNMKTPESLEDLFETAKAFTEKDPDGNGKNDTIGITDRNDLIYGAFKTLGSYQGMPTDWKKSNGTLTPDFMTKEYKETMDYMKKLRDNGYMNKDFPVTSKTQQQELFSQGKAGIYIGNMVDAVNLRDNSSDKSMELEILNRIKGSDGKERIWASGGHNGLFAFPKTSVKTEAELKRILAFFDRIAEEDVYSLMTYGIDGVHYNKGKGKTFTREESQVKDWQTDIQPLSGLIAIDKAYLKNTGDPLRTAYEELTEDNNKIIVANPAESLYSAAASERGEELQKIIDDATYKYILGEINESQFNKEIEKWKTNGGKQIIEEYEASLKKE</sequence>
<feature type="signal peptide" evidence="6">
    <location>
        <begin position="1"/>
        <end position="21"/>
    </location>
</feature>
<keyword evidence="5 7" id="KW-0449">Lipoprotein</keyword>
<feature type="chain" id="PRO_5046846947" evidence="6">
    <location>
        <begin position="22"/>
        <end position="497"/>
    </location>
</feature>
<keyword evidence="3" id="KW-0472">Membrane</keyword>
<dbReference type="PANTHER" id="PTHR43649:SF33">
    <property type="entry name" value="POLYGALACTURONAN_RHAMNOGALACTURONAN-BINDING PROTEIN YTCQ"/>
    <property type="match status" value="1"/>
</dbReference>
<organism evidence="7 8">
    <name type="scientific">Bacillus atrophaeus (strain 1942)</name>
    <dbReference type="NCBI Taxonomy" id="720555"/>
    <lineage>
        <taxon>Bacteria</taxon>
        <taxon>Bacillati</taxon>
        <taxon>Bacillota</taxon>
        <taxon>Bacilli</taxon>
        <taxon>Bacillales</taxon>
        <taxon>Bacillaceae</taxon>
        <taxon>Bacillus</taxon>
    </lineage>
</organism>